<sequence length="293" mass="32994">MHYPAMELVVAYLHDRALRRERRYRDPLDPINISDENLIRYYRFPRCEILRLCEELDPFLRRRTRRSHAVPIHTQVLVALRFYASGTFQHVLGDTVGLTQASVSRIIRDVTQILTERARFEIKMPTGDSGYPLEAFLMTPFRNPSTPGEVRYNNSHTKTRVVVEQTFGVLKSRFRCLHRSGGSLQYDPSKCAKIVNACFLLHNYCLMRRVPLPHDMVDDDGEIDNPAEAVAGTGQAVRANVVQEVRGLLPLLIVLGIGDEPISSVESPVTVDLTAVAEGVLDLLRCSVVAAIG</sequence>
<evidence type="ECO:0000256" key="8">
    <source>
        <dbReference type="ARBA" id="ARBA00022723"/>
    </source>
</evidence>
<comment type="caution">
    <text evidence="14">The sequence shown here is derived from an EMBL/GenBank/DDBJ whole genome shotgun (WGS) entry which is preliminary data.</text>
</comment>
<feature type="domain" description="DDE Tnp4" evidence="13">
    <location>
        <begin position="120"/>
        <end position="203"/>
    </location>
</feature>
<gene>
    <name evidence="14" type="primary">Harbi1-L21</name>
    <name evidence="14" type="ORF">Hamer_G030628</name>
</gene>
<evidence type="ECO:0000313" key="14">
    <source>
        <dbReference type="EMBL" id="KAG7158478.1"/>
    </source>
</evidence>
<dbReference type="AlphaFoldDB" id="A0A8J5JLK2"/>
<reference evidence="14" key="1">
    <citation type="journal article" date="2021" name="Sci. Adv.">
        <title>The American lobster genome reveals insights on longevity, neural, and immune adaptations.</title>
        <authorList>
            <person name="Polinski J.M."/>
            <person name="Zimin A.V."/>
            <person name="Clark K.F."/>
            <person name="Kohn A.B."/>
            <person name="Sadowski N."/>
            <person name="Timp W."/>
            <person name="Ptitsyn A."/>
            <person name="Khanna P."/>
            <person name="Romanova D.Y."/>
            <person name="Williams P."/>
            <person name="Greenwood S.J."/>
            <person name="Moroz L.L."/>
            <person name="Walt D.R."/>
            <person name="Bodnar A.G."/>
        </authorList>
    </citation>
    <scope>NUCLEOTIDE SEQUENCE</scope>
    <source>
        <strain evidence="14">GMGI-L3</strain>
    </source>
</reference>
<protein>
    <recommendedName>
        <fullName evidence="5">Putative nuclease HARBI1</fullName>
    </recommendedName>
    <alternativeName>
        <fullName evidence="11">Harbinger transposase-derived nuclease</fullName>
    </alternativeName>
</protein>
<comment type="subcellular location">
    <subcellularLocation>
        <location evidence="3">Cytoplasm</location>
    </subcellularLocation>
    <subcellularLocation>
        <location evidence="2">Nucleus</location>
    </subcellularLocation>
</comment>
<keyword evidence="8" id="KW-0479">Metal-binding</keyword>
<dbReference type="EMBL" id="JAHLQT010035011">
    <property type="protein sequence ID" value="KAG7158478.1"/>
    <property type="molecule type" value="Genomic_DNA"/>
</dbReference>
<evidence type="ECO:0000256" key="10">
    <source>
        <dbReference type="ARBA" id="ARBA00023242"/>
    </source>
</evidence>
<dbReference type="PRINTS" id="PR02086">
    <property type="entry name" value="PUTNUCHARBI1"/>
</dbReference>
<evidence type="ECO:0000256" key="2">
    <source>
        <dbReference type="ARBA" id="ARBA00004123"/>
    </source>
</evidence>
<dbReference type="GO" id="GO:0005634">
    <property type="term" value="C:nucleus"/>
    <property type="evidence" value="ECO:0007669"/>
    <property type="project" value="UniProtKB-SubCell"/>
</dbReference>
<organism evidence="14 15">
    <name type="scientific">Homarus americanus</name>
    <name type="common">American lobster</name>
    <dbReference type="NCBI Taxonomy" id="6706"/>
    <lineage>
        <taxon>Eukaryota</taxon>
        <taxon>Metazoa</taxon>
        <taxon>Ecdysozoa</taxon>
        <taxon>Arthropoda</taxon>
        <taxon>Crustacea</taxon>
        <taxon>Multicrustacea</taxon>
        <taxon>Malacostraca</taxon>
        <taxon>Eumalacostraca</taxon>
        <taxon>Eucarida</taxon>
        <taxon>Decapoda</taxon>
        <taxon>Pleocyemata</taxon>
        <taxon>Astacidea</taxon>
        <taxon>Nephropoidea</taxon>
        <taxon>Nephropidae</taxon>
        <taxon>Homarus</taxon>
    </lineage>
</organism>
<evidence type="ECO:0000313" key="15">
    <source>
        <dbReference type="Proteomes" id="UP000747542"/>
    </source>
</evidence>
<comment type="function">
    <text evidence="12">Transposase-derived protein that may have nuclease activity. Does not have transposase activity.</text>
</comment>
<keyword evidence="9" id="KW-0378">Hydrolase</keyword>
<keyword evidence="6" id="KW-0963">Cytoplasm</keyword>
<dbReference type="GO" id="GO:0004518">
    <property type="term" value="F:nuclease activity"/>
    <property type="evidence" value="ECO:0007669"/>
    <property type="project" value="UniProtKB-KW"/>
</dbReference>
<evidence type="ECO:0000256" key="4">
    <source>
        <dbReference type="ARBA" id="ARBA00006958"/>
    </source>
</evidence>
<dbReference type="Pfam" id="PF13359">
    <property type="entry name" value="DDE_Tnp_4"/>
    <property type="match status" value="1"/>
</dbReference>
<comment type="cofactor">
    <cofactor evidence="1">
        <name>a divalent metal cation</name>
        <dbReference type="ChEBI" id="CHEBI:60240"/>
    </cofactor>
</comment>
<evidence type="ECO:0000256" key="3">
    <source>
        <dbReference type="ARBA" id="ARBA00004496"/>
    </source>
</evidence>
<comment type="similarity">
    <text evidence="4">Belongs to the HARBI1 family.</text>
</comment>
<accession>A0A8J5JLK2</accession>
<evidence type="ECO:0000256" key="6">
    <source>
        <dbReference type="ARBA" id="ARBA00022490"/>
    </source>
</evidence>
<dbReference type="GO" id="GO:0016787">
    <property type="term" value="F:hydrolase activity"/>
    <property type="evidence" value="ECO:0007669"/>
    <property type="project" value="UniProtKB-KW"/>
</dbReference>
<dbReference type="GO" id="GO:0005737">
    <property type="term" value="C:cytoplasm"/>
    <property type="evidence" value="ECO:0007669"/>
    <property type="project" value="UniProtKB-SubCell"/>
</dbReference>
<dbReference type="PANTHER" id="PTHR22930">
    <property type="match status" value="1"/>
</dbReference>
<evidence type="ECO:0000256" key="5">
    <source>
        <dbReference type="ARBA" id="ARBA00015519"/>
    </source>
</evidence>
<dbReference type="Proteomes" id="UP000747542">
    <property type="component" value="Unassembled WGS sequence"/>
</dbReference>
<keyword evidence="15" id="KW-1185">Reference proteome</keyword>
<dbReference type="PANTHER" id="PTHR22930:SF85">
    <property type="entry name" value="GH03217P-RELATED"/>
    <property type="match status" value="1"/>
</dbReference>
<dbReference type="InterPro" id="IPR045249">
    <property type="entry name" value="HARBI1-like"/>
</dbReference>
<dbReference type="GO" id="GO:0046872">
    <property type="term" value="F:metal ion binding"/>
    <property type="evidence" value="ECO:0007669"/>
    <property type="project" value="UniProtKB-KW"/>
</dbReference>
<keyword evidence="10" id="KW-0539">Nucleus</keyword>
<evidence type="ECO:0000256" key="1">
    <source>
        <dbReference type="ARBA" id="ARBA00001968"/>
    </source>
</evidence>
<proteinExistence type="inferred from homology"/>
<evidence type="ECO:0000256" key="11">
    <source>
        <dbReference type="ARBA" id="ARBA00030126"/>
    </source>
</evidence>
<keyword evidence="7" id="KW-0540">Nuclease</keyword>
<evidence type="ECO:0000256" key="9">
    <source>
        <dbReference type="ARBA" id="ARBA00022801"/>
    </source>
</evidence>
<name>A0A8J5JLK2_HOMAM</name>
<evidence type="ECO:0000256" key="7">
    <source>
        <dbReference type="ARBA" id="ARBA00022722"/>
    </source>
</evidence>
<evidence type="ECO:0000259" key="13">
    <source>
        <dbReference type="Pfam" id="PF13359"/>
    </source>
</evidence>
<dbReference type="InterPro" id="IPR026103">
    <property type="entry name" value="HARBI1_animal"/>
</dbReference>
<dbReference type="InterPro" id="IPR027806">
    <property type="entry name" value="HARBI1_dom"/>
</dbReference>
<evidence type="ECO:0000256" key="12">
    <source>
        <dbReference type="ARBA" id="ARBA00045850"/>
    </source>
</evidence>